<dbReference type="GO" id="GO:0000981">
    <property type="term" value="F:DNA-binding transcription factor activity, RNA polymerase II-specific"/>
    <property type="evidence" value="ECO:0007669"/>
    <property type="project" value="TreeGrafter"/>
</dbReference>
<keyword evidence="3" id="KW-0238">DNA-binding</keyword>
<dbReference type="GO" id="GO:0000976">
    <property type="term" value="F:transcription cis-regulatory region binding"/>
    <property type="evidence" value="ECO:0007669"/>
    <property type="project" value="TreeGrafter"/>
</dbReference>
<dbReference type="OrthoDB" id="1925334at2759"/>
<dbReference type="EMBL" id="ML976614">
    <property type="protein sequence ID" value="KAF1851621.1"/>
    <property type="molecule type" value="Genomic_DNA"/>
</dbReference>
<dbReference type="InterPro" id="IPR007219">
    <property type="entry name" value="XnlR_reg_dom"/>
</dbReference>
<evidence type="ECO:0000256" key="4">
    <source>
        <dbReference type="ARBA" id="ARBA00023163"/>
    </source>
</evidence>
<evidence type="ECO:0000256" key="1">
    <source>
        <dbReference type="ARBA" id="ARBA00004123"/>
    </source>
</evidence>
<dbReference type="CDD" id="cd12148">
    <property type="entry name" value="fungal_TF_MHR"/>
    <property type="match status" value="1"/>
</dbReference>
<dbReference type="GO" id="GO:0008270">
    <property type="term" value="F:zinc ion binding"/>
    <property type="evidence" value="ECO:0007669"/>
    <property type="project" value="InterPro"/>
</dbReference>
<evidence type="ECO:0000256" key="2">
    <source>
        <dbReference type="ARBA" id="ARBA00023015"/>
    </source>
</evidence>
<sequence length="597" mass="66928">MDDSGPPCRRCAERDLSCVLNKSLQTLIEERSQWKHTVVGDLGQIHASLQQTLAKLSLPLLPPLQSNIEQALEQTDQHEVNSQEDDAPSCDNSPRISPKEGLPHAPIDSLYQITRLRALRSDDPSLTEQRVNPPVSDFISRGSISVEDAERLVDFFLKRIDHFMYMIGSGGHSGLTSLRRSSSLLTACICTVAALHDPSSNHLYGICNREFRRLMSASMFARRMDQDSMRAMCIATYWLHDLSWMISGYAIRRAMEVNLGSNYQRVLANSNEDAMNNLRIWYILYICDRHLSILYGRPSIVQDDASIAGWEKLMATSVFTESDKRLVSQMALLIIMGNVRELFGPDTGEPIPKAFAPKLMTFSLQIDHWMGFWSTSLLRIHDFIGEFPTKGANLHHHLAKLHLHSHVFRGLQGNTVPPCFQDSARAAVAAAVAIIELVLIDPDIRNGLIGIPHYIHSMIAFACVFLLKVSTQYPAQYIEDAVVFDLTTRAVQQFRTTPVGKWHLVHMMAEGLEKMIDRQRNVHTASDITHYHNGTVRPGIRQASEPNTTSTPLLNGESSYGDDVFGNGFEEGFNFGTSSFLNFDTGTLDEDFTGFGF</sequence>
<keyword evidence="4" id="KW-0804">Transcription</keyword>
<dbReference type="Proteomes" id="UP000800039">
    <property type="component" value="Unassembled WGS sequence"/>
</dbReference>
<feature type="domain" description="Xylanolytic transcriptional activator regulatory" evidence="7">
    <location>
        <begin position="243"/>
        <end position="316"/>
    </location>
</feature>
<organism evidence="8 9">
    <name type="scientific">Cucurbitaria berberidis CBS 394.84</name>
    <dbReference type="NCBI Taxonomy" id="1168544"/>
    <lineage>
        <taxon>Eukaryota</taxon>
        <taxon>Fungi</taxon>
        <taxon>Dikarya</taxon>
        <taxon>Ascomycota</taxon>
        <taxon>Pezizomycotina</taxon>
        <taxon>Dothideomycetes</taxon>
        <taxon>Pleosporomycetidae</taxon>
        <taxon>Pleosporales</taxon>
        <taxon>Pleosporineae</taxon>
        <taxon>Cucurbitariaceae</taxon>
        <taxon>Cucurbitaria</taxon>
    </lineage>
</organism>
<dbReference type="GO" id="GO:0005634">
    <property type="term" value="C:nucleus"/>
    <property type="evidence" value="ECO:0007669"/>
    <property type="project" value="UniProtKB-SubCell"/>
</dbReference>
<name>A0A9P4GV72_9PLEO</name>
<evidence type="ECO:0000256" key="3">
    <source>
        <dbReference type="ARBA" id="ARBA00023125"/>
    </source>
</evidence>
<dbReference type="GO" id="GO:0006351">
    <property type="term" value="P:DNA-templated transcription"/>
    <property type="evidence" value="ECO:0007669"/>
    <property type="project" value="InterPro"/>
</dbReference>
<evidence type="ECO:0000313" key="9">
    <source>
        <dbReference type="Proteomes" id="UP000800039"/>
    </source>
</evidence>
<evidence type="ECO:0000256" key="6">
    <source>
        <dbReference type="SAM" id="MobiDB-lite"/>
    </source>
</evidence>
<dbReference type="SMART" id="SM00906">
    <property type="entry name" value="Fungal_trans"/>
    <property type="match status" value="1"/>
</dbReference>
<evidence type="ECO:0000313" key="8">
    <source>
        <dbReference type="EMBL" id="KAF1851621.1"/>
    </source>
</evidence>
<dbReference type="GeneID" id="63845243"/>
<gene>
    <name evidence="8" type="ORF">K460DRAFT_274856</name>
</gene>
<dbReference type="PANTHER" id="PTHR31845">
    <property type="entry name" value="FINGER DOMAIN PROTEIN, PUTATIVE-RELATED"/>
    <property type="match status" value="1"/>
</dbReference>
<protein>
    <recommendedName>
        <fullName evidence="7">Xylanolytic transcriptional activator regulatory domain-containing protein</fullName>
    </recommendedName>
</protein>
<proteinExistence type="predicted"/>
<dbReference type="InterPro" id="IPR051089">
    <property type="entry name" value="prtT"/>
</dbReference>
<dbReference type="RefSeq" id="XP_040794184.1">
    <property type="nucleotide sequence ID" value="XM_040927990.1"/>
</dbReference>
<dbReference type="AlphaFoldDB" id="A0A9P4GV72"/>
<feature type="region of interest" description="Disordered" evidence="6">
    <location>
        <begin position="73"/>
        <end position="105"/>
    </location>
</feature>
<accession>A0A9P4GV72</accession>
<comment type="subcellular location">
    <subcellularLocation>
        <location evidence="1">Nucleus</location>
    </subcellularLocation>
</comment>
<keyword evidence="5" id="KW-0539">Nucleus</keyword>
<evidence type="ECO:0000256" key="5">
    <source>
        <dbReference type="ARBA" id="ARBA00023242"/>
    </source>
</evidence>
<reference evidence="8" key="1">
    <citation type="submission" date="2020-01" db="EMBL/GenBank/DDBJ databases">
        <authorList>
            <consortium name="DOE Joint Genome Institute"/>
            <person name="Haridas S."/>
            <person name="Albert R."/>
            <person name="Binder M."/>
            <person name="Bloem J."/>
            <person name="Labutti K."/>
            <person name="Salamov A."/>
            <person name="Andreopoulos B."/>
            <person name="Baker S.E."/>
            <person name="Barry K."/>
            <person name="Bills G."/>
            <person name="Bluhm B.H."/>
            <person name="Cannon C."/>
            <person name="Castanera R."/>
            <person name="Culley D.E."/>
            <person name="Daum C."/>
            <person name="Ezra D."/>
            <person name="Gonzalez J.B."/>
            <person name="Henrissat B."/>
            <person name="Kuo A."/>
            <person name="Liang C."/>
            <person name="Lipzen A."/>
            <person name="Lutzoni F."/>
            <person name="Magnuson J."/>
            <person name="Mondo S."/>
            <person name="Nolan M."/>
            <person name="Ohm R."/>
            <person name="Pangilinan J."/>
            <person name="Park H.-J."/>
            <person name="Ramirez L."/>
            <person name="Alfaro M."/>
            <person name="Sun H."/>
            <person name="Tritt A."/>
            <person name="Yoshinaga Y."/>
            <person name="Zwiers L.-H."/>
            <person name="Turgeon B.G."/>
            <person name="Goodwin S.B."/>
            <person name="Spatafora J.W."/>
            <person name="Crous P.W."/>
            <person name="Grigoriev I.V."/>
        </authorList>
    </citation>
    <scope>NUCLEOTIDE SEQUENCE</scope>
    <source>
        <strain evidence="8">CBS 394.84</strain>
    </source>
</reference>
<comment type="caution">
    <text evidence="8">The sequence shown here is derived from an EMBL/GenBank/DDBJ whole genome shotgun (WGS) entry which is preliminary data.</text>
</comment>
<keyword evidence="9" id="KW-1185">Reference proteome</keyword>
<dbReference type="PANTHER" id="PTHR31845:SF17">
    <property type="entry name" value="ZN(II)2CYS6 TRANSCRIPTION FACTOR (EUROFUNG)"/>
    <property type="match status" value="1"/>
</dbReference>
<evidence type="ECO:0000259" key="7">
    <source>
        <dbReference type="SMART" id="SM00906"/>
    </source>
</evidence>
<keyword evidence="2" id="KW-0805">Transcription regulation</keyword>